<dbReference type="InterPro" id="IPR058627">
    <property type="entry name" value="MdtA-like_C"/>
</dbReference>
<feature type="domain" description="Multidrug resistance protein MdtA-like beta-barrel" evidence="5">
    <location>
        <begin position="250"/>
        <end position="340"/>
    </location>
</feature>
<dbReference type="PANTHER" id="PTHR30158:SF3">
    <property type="entry name" value="MULTIDRUG EFFLUX PUMP SUBUNIT ACRA-RELATED"/>
    <property type="match status" value="1"/>
</dbReference>
<dbReference type="SUPFAM" id="SSF111369">
    <property type="entry name" value="HlyD-like secretion proteins"/>
    <property type="match status" value="1"/>
</dbReference>
<name>A0ABS3EIZ4_9HYPH</name>
<evidence type="ECO:0000259" key="5">
    <source>
        <dbReference type="Pfam" id="PF25944"/>
    </source>
</evidence>
<organism evidence="7 8">
    <name type="scientific">Agrobacterium burrii</name>
    <dbReference type="NCBI Taxonomy" id="2815339"/>
    <lineage>
        <taxon>Bacteria</taxon>
        <taxon>Pseudomonadati</taxon>
        <taxon>Pseudomonadota</taxon>
        <taxon>Alphaproteobacteria</taxon>
        <taxon>Hyphomicrobiales</taxon>
        <taxon>Rhizobiaceae</taxon>
        <taxon>Rhizobium/Agrobacterium group</taxon>
        <taxon>Agrobacterium</taxon>
        <taxon>Agrobacterium tumefaciens complex</taxon>
    </lineage>
</organism>
<comment type="similarity">
    <text evidence="2">Belongs to the membrane fusion protein (MFP) (TC 8.A.1) family.</text>
</comment>
<evidence type="ECO:0000313" key="8">
    <source>
        <dbReference type="Proteomes" id="UP000664699"/>
    </source>
</evidence>
<dbReference type="Pfam" id="PF25876">
    <property type="entry name" value="HH_MFP_RND"/>
    <property type="match status" value="1"/>
</dbReference>
<proteinExistence type="inferred from homology"/>
<keyword evidence="8" id="KW-1185">Reference proteome</keyword>
<feature type="domain" description="Multidrug resistance protein MdtA-like alpha-helical hairpin" evidence="3">
    <location>
        <begin position="146"/>
        <end position="214"/>
    </location>
</feature>
<dbReference type="Pfam" id="PF25967">
    <property type="entry name" value="RND-MFP_C"/>
    <property type="match status" value="1"/>
</dbReference>
<comment type="subcellular location">
    <subcellularLocation>
        <location evidence="1">Cell envelope</location>
    </subcellularLocation>
</comment>
<evidence type="ECO:0000256" key="2">
    <source>
        <dbReference type="ARBA" id="ARBA00009477"/>
    </source>
</evidence>
<dbReference type="InterPro" id="IPR058624">
    <property type="entry name" value="MdtA-like_HH"/>
</dbReference>
<dbReference type="Gene3D" id="2.40.420.20">
    <property type="match status" value="1"/>
</dbReference>
<dbReference type="Gene3D" id="1.10.287.470">
    <property type="entry name" value="Helix hairpin bin"/>
    <property type="match status" value="1"/>
</dbReference>
<feature type="domain" description="Multidrug resistance protein MdtA-like barrel-sandwich hybrid" evidence="4">
    <location>
        <begin position="105"/>
        <end position="238"/>
    </location>
</feature>
<gene>
    <name evidence="7" type="ORF">JZX89_14530</name>
</gene>
<dbReference type="Gene3D" id="2.40.50.100">
    <property type="match status" value="1"/>
</dbReference>
<dbReference type="PANTHER" id="PTHR30158">
    <property type="entry name" value="ACRA/E-RELATED COMPONENT OF DRUG EFFLUX TRANSPORTER"/>
    <property type="match status" value="1"/>
</dbReference>
<dbReference type="Pfam" id="PF25917">
    <property type="entry name" value="BSH_RND"/>
    <property type="match status" value="1"/>
</dbReference>
<protein>
    <submittedName>
        <fullName evidence="7">Efflux RND transporter periplasmic adaptor subunit</fullName>
    </submittedName>
</protein>
<sequence>MDINNAAQQKRNGTVSFLLRLTPIGSAALRAAPINFRINMHLMTNSIRLAILACAAVSLAACGKGEGEQKQGAERPPTQVSIVEVKPETIPVVSELPGRVSPMITADIRPRITGLVQKRVFQQGAAVREGDLLYVIDAAPFQAKVDSAQATLDAALAAQRLAGQKADRQTQLRQSGVASADASETAIGELAQSNADVARAQADLRSAQLELQYTQIKAPISGNIGRALITEGTLVSPTSDVMATIQQIDPIYADFTQPADTLILLRNAIKNGDLKEDAAGGVGMKLVTEQGRPYPHDGKLLFSEASVNAQTGQLILRGEFPNPERNLLPGMYVRSKLQQGALEGTFAVPEQSVQRDTAGKPQLYIVNAEGKVEVREVTLGWILDGRWVVIKGLNANDKVIVEGFQKVGPGQAVKAEAWINPVAADASPKKEG</sequence>
<evidence type="ECO:0000259" key="3">
    <source>
        <dbReference type="Pfam" id="PF25876"/>
    </source>
</evidence>
<dbReference type="RefSeq" id="WP_207134474.1">
    <property type="nucleotide sequence ID" value="NZ_JAFLNA010000007.1"/>
</dbReference>
<evidence type="ECO:0000259" key="6">
    <source>
        <dbReference type="Pfam" id="PF25967"/>
    </source>
</evidence>
<evidence type="ECO:0000259" key="4">
    <source>
        <dbReference type="Pfam" id="PF25917"/>
    </source>
</evidence>
<evidence type="ECO:0000256" key="1">
    <source>
        <dbReference type="ARBA" id="ARBA00004196"/>
    </source>
</evidence>
<dbReference type="InterPro" id="IPR058626">
    <property type="entry name" value="MdtA-like_b-barrel"/>
</dbReference>
<dbReference type="Proteomes" id="UP000664699">
    <property type="component" value="Unassembled WGS sequence"/>
</dbReference>
<accession>A0ABS3EIZ4</accession>
<dbReference type="Pfam" id="PF25944">
    <property type="entry name" value="Beta-barrel_RND"/>
    <property type="match status" value="1"/>
</dbReference>
<dbReference type="InterPro" id="IPR058625">
    <property type="entry name" value="MdtA-like_BSH"/>
</dbReference>
<reference evidence="7 8" key="1">
    <citation type="submission" date="2021-03" db="EMBL/GenBank/DDBJ databases">
        <title>Whole genome sequence of Agrobacterium sp. strain Rnr.</title>
        <authorList>
            <person name="Mafakheri H."/>
            <person name="Taghavi S.M."/>
            <person name="Nemanja K."/>
            <person name="Osdaghi E."/>
        </authorList>
    </citation>
    <scope>NUCLEOTIDE SEQUENCE [LARGE SCALE GENOMIC DNA]</scope>
    <source>
        <strain evidence="7 8">Rnr</strain>
    </source>
</reference>
<dbReference type="NCBIfam" id="TIGR01730">
    <property type="entry name" value="RND_mfp"/>
    <property type="match status" value="1"/>
</dbReference>
<comment type="caution">
    <text evidence="7">The sequence shown here is derived from an EMBL/GenBank/DDBJ whole genome shotgun (WGS) entry which is preliminary data.</text>
</comment>
<evidence type="ECO:0000313" key="7">
    <source>
        <dbReference type="EMBL" id="MBO0131956.1"/>
    </source>
</evidence>
<feature type="domain" description="Multidrug resistance protein MdtA-like C-terminal permuted SH3" evidence="6">
    <location>
        <begin position="348"/>
        <end position="406"/>
    </location>
</feature>
<dbReference type="InterPro" id="IPR006143">
    <property type="entry name" value="RND_pump_MFP"/>
</dbReference>
<dbReference type="Gene3D" id="2.40.30.170">
    <property type="match status" value="1"/>
</dbReference>
<dbReference type="EMBL" id="JAFLNA010000007">
    <property type="protein sequence ID" value="MBO0131956.1"/>
    <property type="molecule type" value="Genomic_DNA"/>
</dbReference>